<evidence type="ECO:0000313" key="4">
    <source>
        <dbReference type="EMBL" id="TMR24174.1"/>
    </source>
</evidence>
<name>A0A5S4FUY1_9ACTN</name>
<comment type="caution">
    <text evidence="4">The sequence shown here is derived from an EMBL/GenBank/DDBJ whole genome shotgun (WGS) entry which is preliminary data.</text>
</comment>
<dbReference type="Gene3D" id="3.50.50.60">
    <property type="entry name" value="FAD/NAD(P)-binding domain"/>
    <property type="match status" value="2"/>
</dbReference>
<keyword evidence="5" id="KW-1185">Reference proteome</keyword>
<sequence>MALREVGIDAEIFEAYGQGAENVGSFLNLASNGLAALRLLGAHRQVLDTAIPTPRMVMWSGTGKRLGEVANGLRLDDGTVSHTVQRSDLYRTIRDEAVQRGIHMHYGKRLTGYDDRGGEVTARFEDGSEATGDLLIACDGVRSRTRSILDPQAPAPRYSGLYSFGGIVKDGNLAGEPGEYNMVFGKRAFFGYTNTEQRAWGGERQLALPAEPRASATIDTEQRAWGAERQLALPADPRASATIDTEQRAWGAERQLALPADPRASGTMDSVAESGATWWFANLPRRLGDDPESWRPELVKAFEDDANASAELIARSEVGPGLPIYDLPPVPVWHRGRVLLLGDAAHATSPSAGQGASLAIEDAIVLARCLRDGRDHREAFERYEAERRPRAERVVAYSRTISNSKAAGPVARVFRDLMLPFFLKKSASQESLAWMYRYQASL</sequence>
<feature type="domain" description="FAD-binding" evidence="3">
    <location>
        <begin position="3"/>
        <end position="157"/>
    </location>
</feature>
<dbReference type="GO" id="GO:0004497">
    <property type="term" value="F:monooxygenase activity"/>
    <property type="evidence" value="ECO:0007669"/>
    <property type="project" value="UniProtKB-KW"/>
</dbReference>
<keyword evidence="1" id="KW-0560">Oxidoreductase</keyword>
<dbReference type="AlphaFoldDB" id="A0A5S4FUY1"/>
<dbReference type="InterPro" id="IPR050493">
    <property type="entry name" value="FAD-dep_Monooxygenase_BioMet"/>
</dbReference>
<keyword evidence="2 4" id="KW-0503">Monooxygenase</keyword>
<evidence type="ECO:0000256" key="2">
    <source>
        <dbReference type="ARBA" id="ARBA00023033"/>
    </source>
</evidence>
<evidence type="ECO:0000256" key="1">
    <source>
        <dbReference type="ARBA" id="ARBA00023002"/>
    </source>
</evidence>
<dbReference type="InterPro" id="IPR002938">
    <property type="entry name" value="FAD-bd"/>
</dbReference>
<evidence type="ECO:0000313" key="5">
    <source>
        <dbReference type="Proteomes" id="UP000309128"/>
    </source>
</evidence>
<proteinExistence type="predicted"/>
<organism evidence="4 5">
    <name type="scientific">Nonomuraea turkmeniaca</name>
    <dbReference type="NCBI Taxonomy" id="103838"/>
    <lineage>
        <taxon>Bacteria</taxon>
        <taxon>Bacillati</taxon>
        <taxon>Actinomycetota</taxon>
        <taxon>Actinomycetes</taxon>
        <taxon>Streptosporangiales</taxon>
        <taxon>Streptosporangiaceae</taxon>
        <taxon>Nonomuraea</taxon>
    </lineage>
</organism>
<accession>A0A5S4FUY1</accession>
<dbReference type="EMBL" id="VCKY01000012">
    <property type="protein sequence ID" value="TMR24174.1"/>
    <property type="molecule type" value="Genomic_DNA"/>
</dbReference>
<dbReference type="Proteomes" id="UP000309128">
    <property type="component" value="Unassembled WGS sequence"/>
</dbReference>
<dbReference type="SUPFAM" id="SSF51905">
    <property type="entry name" value="FAD/NAD(P)-binding domain"/>
    <property type="match status" value="1"/>
</dbReference>
<dbReference type="OrthoDB" id="9782160at2"/>
<dbReference type="Pfam" id="PF01494">
    <property type="entry name" value="FAD_binding_3"/>
    <property type="match status" value="2"/>
</dbReference>
<evidence type="ECO:0000259" key="3">
    <source>
        <dbReference type="Pfam" id="PF01494"/>
    </source>
</evidence>
<feature type="domain" description="FAD-binding" evidence="3">
    <location>
        <begin position="333"/>
        <end position="396"/>
    </location>
</feature>
<dbReference type="PANTHER" id="PTHR13789">
    <property type="entry name" value="MONOOXYGENASE"/>
    <property type="match status" value="1"/>
</dbReference>
<reference evidence="4 5" key="1">
    <citation type="submission" date="2019-05" db="EMBL/GenBank/DDBJ databases">
        <title>Draft genome sequence of Nonomuraea turkmeniaca DSM 43926.</title>
        <authorList>
            <person name="Saricaoglu S."/>
            <person name="Isik K."/>
        </authorList>
    </citation>
    <scope>NUCLEOTIDE SEQUENCE [LARGE SCALE GENOMIC DNA]</scope>
    <source>
        <strain evidence="4 5">DSM 43926</strain>
    </source>
</reference>
<dbReference type="GO" id="GO:0071949">
    <property type="term" value="F:FAD binding"/>
    <property type="evidence" value="ECO:0007669"/>
    <property type="project" value="InterPro"/>
</dbReference>
<dbReference type="InterPro" id="IPR036188">
    <property type="entry name" value="FAD/NAD-bd_sf"/>
</dbReference>
<dbReference type="PANTHER" id="PTHR13789:SF309">
    <property type="entry name" value="PUTATIVE (AFU_ORTHOLOGUE AFUA_6G14510)-RELATED"/>
    <property type="match status" value="1"/>
</dbReference>
<protein>
    <submittedName>
        <fullName evidence="4">FAD-dependent monooxygenase</fullName>
    </submittedName>
</protein>
<gene>
    <name evidence="4" type="ORF">ETD86_05500</name>
</gene>